<evidence type="ECO:0000256" key="8">
    <source>
        <dbReference type="HAMAP-Rule" id="MF_01937"/>
    </source>
</evidence>
<keyword evidence="5 8" id="KW-0812">Transmembrane</keyword>
<dbReference type="AlphaFoldDB" id="A0A1W2HBF5"/>
<evidence type="ECO:0000256" key="5">
    <source>
        <dbReference type="ARBA" id="ARBA00022692"/>
    </source>
</evidence>
<dbReference type="NCBIfam" id="TIGR00751">
    <property type="entry name" value="menA"/>
    <property type="match status" value="1"/>
</dbReference>
<comment type="pathway">
    <text evidence="8">Quinol/quinone metabolism; menaquinone biosynthesis; menaquinol from 1,4-dihydroxy-2-naphthoate: step 1/2.</text>
</comment>
<dbReference type="Gene3D" id="1.20.120.1780">
    <property type="entry name" value="UbiA prenyltransferase"/>
    <property type="match status" value="1"/>
</dbReference>
<keyword evidence="2 8" id="KW-0474">Menaquinone biosynthesis</keyword>
<feature type="transmembrane region" description="Helical" evidence="8">
    <location>
        <begin position="124"/>
        <end position="144"/>
    </location>
</feature>
<feature type="transmembrane region" description="Helical" evidence="8">
    <location>
        <begin position="156"/>
        <end position="176"/>
    </location>
</feature>
<dbReference type="GO" id="GO:0009234">
    <property type="term" value="P:menaquinone biosynthetic process"/>
    <property type="evidence" value="ECO:0007669"/>
    <property type="project" value="UniProtKB-UniRule"/>
</dbReference>
<dbReference type="InterPro" id="IPR044878">
    <property type="entry name" value="UbiA_sf"/>
</dbReference>
<dbReference type="InterPro" id="IPR000537">
    <property type="entry name" value="UbiA_prenyltransferase"/>
</dbReference>
<dbReference type="UniPathway" id="UPA00079">
    <property type="reaction ID" value="UER00168"/>
</dbReference>
<dbReference type="GO" id="GO:0005886">
    <property type="term" value="C:plasma membrane"/>
    <property type="evidence" value="ECO:0007669"/>
    <property type="project" value="UniProtKB-SubCell"/>
</dbReference>
<dbReference type="CDD" id="cd13962">
    <property type="entry name" value="PT_UbiA_UBIAD1"/>
    <property type="match status" value="1"/>
</dbReference>
<feature type="transmembrane region" description="Helical" evidence="8">
    <location>
        <begin position="98"/>
        <end position="118"/>
    </location>
</feature>
<dbReference type="PIRSF" id="PIRSF005355">
    <property type="entry name" value="UBIAD1"/>
    <property type="match status" value="1"/>
</dbReference>
<evidence type="ECO:0000256" key="2">
    <source>
        <dbReference type="ARBA" id="ARBA00022428"/>
    </source>
</evidence>
<dbReference type="STRING" id="758820.SAMN00777080_4868"/>
<evidence type="ECO:0000313" key="11">
    <source>
        <dbReference type="Proteomes" id="UP000192333"/>
    </source>
</evidence>
<feature type="transmembrane region" description="Helical" evidence="8">
    <location>
        <begin position="21"/>
        <end position="39"/>
    </location>
</feature>
<comment type="subcellular location">
    <subcellularLocation>
        <location evidence="8">Cell membrane</location>
        <topology evidence="8">Multi-pass membrane protein</topology>
    </subcellularLocation>
    <subcellularLocation>
        <location evidence="1">Membrane</location>
        <topology evidence="1">Multi-pass membrane protein</topology>
    </subcellularLocation>
</comment>
<feature type="transmembrane region" description="Helical" evidence="8">
    <location>
        <begin position="224"/>
        <end position="244"/>
    </location>
</feature>
<evidence type="ECO:0000313" key="10">
    <source>
        <dbReference type="EMBL" id="SMD46187.1"/>
    </source>
</evidence>
<sequence>MEITLSNKKQAWLHAIRLRTLPLALSSILTGSFLAAFYQVFRIEVFVLAALTTVFLQILSNLSNDYGDSVHGADSKDREGPIRAVQSGVISLMEMKRAMILVGSLSLVSGLLLLYVSLEDWKLFFIFLGLGIAAIFAAVSYTSGKNPYGYIGLGDISVFLFFGLLGVIGTYFLHSLSFNPSILMPAVSLGFFSTAVLNINNIRDITSDTKAGKKSIPVRIGRKNAVVYNWLLILGGNVFLLFFALSQQNWGCLTALFILPLMIKVGIGVKNEKISKNLDPYLKKMAVSTLLWVLAFGAGILFF</sequence>
<dbReference type="NCBIfam" id="NF004750">
    <property type="entry name" value="PRK06080.1-2"/>
    <property type="match status" value="1"/>
</dbReference>
<evidence type="ECO:0000256" key="1">
    <source>
        <dbReference type="ARBA" id="ARBA00004141"/>
    </source>
</evidence>
<proteinExistence type="inferred from homology"/>
<feature type="transmembrane region" description="Helical" evidence="8">
    <location>
        <begin position="281"/>
        <end position="302"/>
    </location>
</feature>
<name>A0A1W2HBF5_9BACT</name>
<dbReference type="PANTHER" id="PTHR13929:SF0">
    <property type="entry name" value="UBIA PRENYLTRANSFERASE DOMAIN-CONTAINING PROTEIN 1"/>
    <property type="match status" value="1"/>
</dbReference>
<evidence type="ECO:0000256" key="4">
    <source>
        <dbReference type="ARBA" id="ARBA00022679"/>
    </source>
</evidence>
<accession>A0A1W2HBF5</accession>
<dbReference type="GO" id="GO:0046428">
    <property type="term" value="F:1,4-dihydroxy-2-naphthoate polyprenyltransferase activity"/>
    <property type="evidence" value="ECO:0007669"/>
    <property type="project" value="UniProtKB-UniRule"/>
</dbReference>
<feature type="transmembrane region" description="Helical" evidence="8">
    <location>
        <begin position="45"/>
        <end position="62"/>
    </location>
</feature>
<evidence type="ECO:0000256" key="9">
    <source>
        <dbReference type="NCBIfam" id="TIGR00751"/>
    </source>
</evidence>
<evidence type="ECO:0000256" key="7">
    <source>
        <dbReference type="ARBA" id="ARBA00023136"/>
    </source>
</evidence>
<dbReference type="InterPro" id="IPR026046">
    <property type="entry name" value="UBIAD1"/>
</dbReference>
<keyword evidence="3 8" id="KW-1003">Cell membrane</keyword>
<keyword evidence="11" id="KW-1185">Reference proteome</keyword>
<dbReference type="PANTHER" id="PTHR13929">
    <property type="entry name" value="1,4-DIHYDROXY-2-NAPHTHOATE OCTAPRENYLTRANSFERASE"/>
    <property type="match status" value="1"/>
</dbReference>
<comment type="function">
    <text evidence="8">Conversion of 1,4-dihydroxy-2-naphthoate (DHNA) to demethylmenaquinone (DMK).</text>
</comment>
<dbReference type="HAMAP" id="MF_01937">
    <property type="entry name" value="MenA_1"/>
    <property type="match status" value="1"/>
</dbReference>
<organism evidence="10 11">
    <name type="scientific">Aquiflexum balticum DSM 16537</name>
    <dbReference type="NCBI Taxonomy" id="758820"/>
    <lineage>
        <taxon>Bacteria</taxon>
        <taxon>Pseudomonadati</taxon>
        <taxon>Bacteroidota</taxon>
        <taxon>Cytophagia</taxon>
        <taxon>Cytophagales</taxon>
        <taxon>Cyclobacteriaceae</taxon>
        <taxon>Aquiflexum</taxon>
    </lineage>
</organism>
<feature type="transmembrane region" description="Helical" evidence="8">
    <location>
        <begin position="182"/>
        <end position="203"/>
    </location>
</feature>
<dbReference type="GO" id="GO:0042371">
    <property type="term" value="P:vitamin K biosynthetic process"/>
    <property type="evidence" value="ECO:0007669"/>
    <property type="project" value="TreeGrafter"/>
</dbReference>
<dbReference type="InterPro" id="IPR004657">
    <property type="entry name" value="MenA"/>
</dbReference>
<dbReference type="EC" id="2.5.1.74" evidence="8 9"/>
<keyword evidence="6 8" id="KW-1133">Transmembrane helix</keyword>
<evidence type="ECO:0000256" key="3">
    <source>
        <dbReference type="ARBA" id="ARBA00022475"/>
    </source>
</evidence>
<gene>
    <name evidence="8" type="primary">menA</name>
    <name evidence="10" type="ORF">SAMN00777080_4868</name>
</gene>
<dbReference type="EMBL" id="LT838813">
    <property type="protein sequence ID" value="SMD46187.1"/>
    <property type="molecule type" value="Genomic_DNA"/>
</dbReference>
<feature type="transmembrane region" description="Helical" evidence="8">
    <location>
        <begin position="250"/>
        <end position="269"/>
    </location>
</feature>
<keyword evidence="7 8" id="KW-0472">Membrane</keyword>
<dbReference type="Proteomes" id="UP000192333">
    <property type="component" value="Chromosome I"/>
</dbReference>
<dbReference type="RefSeq" id="WP_084123120.1">
    <property type="nucleotide sequence ID" value="NZ_LT838813.1"/>
</dbReference>
<dbReference type="Pfam" id="PF01040">
    <property type="entry name" value="UbiA"/>
    <property type="match status" value="1"/>
</dbReference>
<comment type="similarity">
    <text evidence="8">Belongs to the MenA family. Type 1 subfamily.</text>
</comment>
<dbReference type="Gene3D" id="1.10.357.140">
    <property type="entry name" value="UbiA prenyltransferase"/>
    <property type="match status" value="1"/>
</dbReference>
<evidence type="ECO:0000256" key="6">
    <source>
        <dbReference type="ARBA" id="ARBA00022989"/>
    </source>
</evidence>
<protein>
    <recommendedName>
        <fullName evidence="8 9">1,4-dihydroxy-2-naphthoate octaprenyltransferase</fullName>
        <shortName evidence="8">DHNA-octaprenyltransferase</shortName>
        <ecNumber evidence="8 9">2.5.1.74</ecNumber>
    </recommendedName>
</protein>
<reference evidence="11" key="1">
    <citation type="submission" date="2017-04" db="EMBL/GenBank/DDBJ databases">
        <authorList>
            <person name="Varghese N."/>
            <person name="Submissions S."/>
        </authorList>
    </citation>
    <scope>NUCLEOTIDE SEQUENCE [LARGE SCALE GENOMIC DNA]</scope>
    <source>
        <strain evidence="11">DSM 16537</strain>
    </source>
</reference>
<keyword evidence="4 8" id="KW-0808">Transferase</keyword>
<dbReference type="OrthoDB" id="9767568at2"/>
<comment type="catalytic activity">
    <reaction evidence="8">
        <text>an all-trans-polyprenyl diphosphate + 1,4-dihydroxy-2-naphthoate + H(+) = a 2-demethylmenaquinol + CO2 + diphosphate</text>
        <dbReference type="Rhea" id="RHEA:26478"/>
        <dbReference type="Rhea" id="RHEA-COMP:9563"/>
        <dbReference type="Rhea" id="RHEA-COMP:9564"/>
        <dbReference type="ChEBI" id="CHEBI:11173"/>
        <dbReference type="ChEBI" id="CHEBI:15378"/>
        <dbReference type="ChEBI" id="CHEBI:16526"/>
        <dbReference type="ChEBI" id="CHEBI:33019"/>
        <dbReference type="ChEBI" id="CHEBI:55437"/>
        <dbReference type="ChEBI" id="CHEBI:58914"/>
        <dbReference type="EC" id="2.5.1.74"/>
    </reaction>
</comment>